<sequence>MKTFIGPRLRRLRIEHGHTQVQMAKELGISTSYVNLLEKNERSVSVPVLLKLFEAYGVDWRDIAEDDDTAQLADIRGALQDPLFEGTRPDLPQLRAAMAHAPDLAAAFTKLHRAYLAATDQLMSVAGAGVGGGLGEDSPAILAANPEAAVHHFFRRNHNHFPRLEAAAESFWADETVASDDMYFALKTRLRQQLGLRVRLVPVSEMPSSLREYDRERAEVRLSEALDHPNRLFQLVHVAGLIEQRALLDIILSEADIRDPAGQARCRVELTNYFAAAVLMPYDRYLTEAKASKYDFDHLAVRFGVSFEQACHRATTLQRSGARGVPFFFLRIDKAGNVTKRFNATDFHLAEHGGACPRLEVHSCFRTPGRILSQIVEMPDRSSFFVLARTVDRPSFTRHAQDVRLAVAIGCATEHAREIGYAETLNLSDTRATEIGINCRICPRANCDQRAHPALVLQGPVDAARRGATRYAT</sequence>
<dbReference type="RefSeq" id="WP_209363667.1">
    <property type="nucleotide sequence ID" value="NZ_JAGISH010000018.1"/>
</dbReference>
<dbReference type="SMART" id="SM00530">
    <property type="entry name" value="HTH_XRE"/>
    <property type="match status" value="1"/>
</dbReference>
<dbReference type="AlphaFoldDB" id="A0A940MVW0"/>
<organism evidence="6 7">
    <name type="scientific">Sagittula salina</name>
    <dbReference type="NCBI Taxonomy" id="2820268"/>
    <lineage>
        <taxon>Bacteria</taxon>
        <taxon>Pseudomonadati</taxon>
        <taxon>Pseudomonadota</taxon>
        <taxon>Alphaproteobacteria</taxon>
        <taxon>Rhodobacterales</taxon>
        <taxon>Roseobacteraceae</taxon>
        <taxon>Sagittula</taxon>
    </lineage>
</organism>
<dbReference type="PROSITE" id="PS50943">
    <property type="entry name" value="HTH_CROC1"/>
    <property type="match status" value="1"/>
</dbReference>
<dbReference type="EMBL" id="JAGISH010000018">
    <property type="protein sequence ID" value="MBP0484902.1"/>
    <property type="molecule type" value="Genomic_DNA"/>
</dbReference>
<dbReference type="GO" id="GO:0005829">
    <property type="term" value="C:cytosol"/>
    <property type="evidence" value="ECO:0007669"/>
    <property type="project" value="TreeGrafter"/>
</dbReference>
<evidence type="ECO:0000259" key="5">
    <source>
        <dbReference type="PROSITE" id="PS50943"/>
    </source>
</evidence>
<dbReference type="SUPFAM" id="SSF47413">
    <property type="entry name" value="lambda repressor-like DNA-binding domains"/>
    <property type="match status" value="1"/>
</dbReference>
<dbReference type="Pfam" id="PF09856">
    <property type="entry name" value="ScfRs"/>
    <property type="match status" value="1"/>
</dbReference>
<evidence type="ECO:0000256" key="4">
    <source>
        <dbReference type="ARBA" id="ARBA00023163"/>
    </source>
</evidence>
<name>A0A940MVW0_9RHOB</name>
<reference evidence="6" key="1">
    <citation type="submission" date="2021-03" db="EMBL/GenBank/DDBJ databases">
        <title>Sagittula salina sp. nov. strain M10.9X isolated from the marine waste.</title>
        <authorList>
            <person name="Satari L."/>
            <person name="Molina-Menor E."/>
            <person name="Vidal-Verdu A."/>
            <person name="Pascual J."/>
            <person name="Pereto J."/>
            <person name="Porcar M."/>
        </authorList>
    </citation>
    <scope>NUCLEOTIDE SEQUENCE</scope>
    <source>
        <strain evidence="6">M10.9X</strain>
    </source>
</reference>
<dbReference type="InterPro" id="IPR018653">
    <property type="entry name" value="ScfR_C"/>
</dbReference>
<keyword evidence="2" id="KW-0805">Transcription regulation</keyword>
<feature type="domain" description="HTH cro/C1-type" evidence="5">
    <location>
        <begin position="9"/>
        <end position="63"/>
    </location>
</feature>
<dbReference type="CDD" id="cd00093">
    <property type="entry name" value="HTH_XRE"/>
    <property type="match status" value="1"/>
</dbReference>
<dbReference type="GO" id="GO:0003677">
    <property type="term" value="F:DNA binding"/>
    <property type="evidence" value="ECO:0007669"/>
    <property type="project" value="UniProtKB-KW"/>
</dbReference>
<evidence type="ECO:0000313" key="6">
    <source>
        <dbReference type="EMBL" id="MBP0484902.1"/>
    </source>
</evidence>
<keyword evidence="3" id="KW-0238">DNA-binding</keyword>
<dbReference type="InterPro" id="IPR050807">
    <property type="entry name" value="TransReg_Diox_bact_type"/>
</dbReference>
<evidence type="ECO:0000256" key="3">
    <source>
        <dbReference type="ARBA" id="ARBA00023125"/>
    </source>
</evidence>
<keyword evidence="7" id="KW-1185">Reference proteome</keyword>
<protein>
    <submittedName>
        <fullName evidence="6">DUF2083 domain-containing protein</fullName>
    </submittedName>
</protein>
<evidence type="ECO:0000256" key="1">
    <source>
        <dbReference type="ARBA" id="ARBA00007227"/>
    </source>
</evidence>
<dbReference type="InterPro" id="IPR001387">
    <property type="entry name" value="Cro/C1-type_HTH"/>
</dbReference>
<dbReference type="Pfam" id="PF01381">
    <property type="entry name" value="HTH_3"/>
    <property type="match status" value="1"/>
</dbReference>
<dbReference type="InterPro" id="IPR010359">
    <property type="entry name" value="IrrE_HExxH"/>
</dbReference>
<dbReference type="InterPro" id="IPR010982">
    <property type="entry name" value="Lambda_DNA-bd_dom_sf"/>
</dbReference>
<dbReference type="Proteomes" id="UP000675940">
    <property type="component" value="Unassembled WGS sequence"/>
</dbReference>
<comment type="caution">
    <text evidence="6">The sequence shown here is derived from an EMBL/GenBank/DDBJ whole genome shotgun (WGS) entry which is preliminary data.</text>
</comment>
<dbReference type="Gene3D" id="1.10.260.40">
    <property type="entry name" value="lambda repressor-like DNA-binding domains"/>
    <property type="match status" value="1"/>
</dbReference>
<proteinExistence type="inferred from homology"/>
<accession>A0A940MVW0</accession>
<keyword evidence="4" id="KW-0804">Transcription</keyword>
<dbReference type="PANTHER" id="PTHR46797">
    <property type="entry name" value="HTH-TYPE TRANSCRIPTIONAL REGULATOR"/>
    <property type="match status" value="1"/>
</dbReference>
<comment type="similarity">
    <text evidence="1">Belongs to the short-chain fatty acyl-CoA assimilation regulator (ScfR) family.</text>
</comment>
<dbReference type="PANTHER" id="PTHR46797:SF23">
    <property type="entry name" value="HTH-TYPE TRANSCRIPTIONAL REGULATOR SUTR"/>
    <property type="match status" value="1"/>
</dbReference>
<dbReference type="GO" id="GO:0003700">
    <property type="term" value="F:DNA-binding transcription factor activity"/>
    <property type="evidence" value="ECO:0007669"/>
    <property type="project" value="TreeGrafter"/>
</dbReference>
<dbReference type="PIRSF" id="PIRSF019251">
    <property type="entry name" value="Rv0465c"/>
    <property type="match status" value="1"/>
</dbReference>
<evidence type="ECO:0000256" key="2">
    <source>
        <dbReference type="ARBA" id="ARBA00023015"/>
    </source>
</evidence>
<dbReference type="Pfam" id="PF06114">
    <property type="entry name" value="Peptidase_M78"/>
    <property type="match status" value="1"/>
</dbReference>
<evidence type="ECO:0000313" key="7">
    <source>
        <dbReference type="Proteomes" id="UP000675940"/>
    </source>
</evidence>
<gene>
    <name evidence="6" type="ORF">J5474_20715</name>
</gene>
<dbReference type="InterPro" id="IPR026281">
    <property type="entry name" value="HTH_RamB"/>
</dbReference>